<name>A0A834MSH0_VESVU</name>
<protein>
    <submittedName>
        <fullName evidence="1">Uncharacterized protein</fullName>
    </submittedName>
</protein>
<reference evidence="1" key="1">
    <citation type="journal article" date="2020" name="G3 (Bethesda)">
        <title>High-Quality Assemblies for Three Invasive Social Wasps from the &lt;i&gt;Vespula&lt;/i&gt; Genus.</title>
        <authorList>
            <person name="Harrop T.W.R."/>
            <person name="Guhlin J."/>
            <person name="McLaughlin G.M."/>
            <person name="Permina E."/>
            <person name="Stockwell P."/>
            <person name="Gilligan J."/>
            <person name="Le Lec M.F."/>
            <person name="Gruber M.A.M."/>
            <person name="Quinn O."/>
            <person name="Lovegrove M."/>
            <person name="Duncan E.J."/>
            <person name="Remnant E.J."/>
            <person name="Van Eeckhoven J."/>
            <person name="Graham B."/>
            <person name="Knapp R.A."/>
            <person name="Langford K.W."/>
            <person name="Kronenberg Z."/>
            <person name="Press M.O."/>
            <person name="Eacker S.M."/>
            <person name="Wilson-Rankin E.E."/>
            <person name="Purcell J."/>
            <person name="Lester P.J."/>
            <person name="Dearden P.K."/>
        </authorList>
    </citation>
    <scope>NUCLEOTIDE SEQUENCE</scope>
    <source>
        <strain evidence="1">Marl-1</strain>
    </source>
</reference>
<keyword evidence="2" id="KW-1185">Reference proteome</keyword>
<sequence>MKVRLLLKQALVEEIDSLNPTQTTVEECENSGNSSISISISISINNNNSSSDSDRTISTYSRLYDLIRFLQRKENEKENYELTTTMTTTTTTTTTTTMTTTTTTTTTTTMVNTVGAKLERIRSQFSNCSVELNFTV</sequence>
<dbReference type="EMBL" id="JACSEA010000017">
    <property type="protein sequence ID" value="KAF7383595.1"/>
    <property type="molecule type" value="Genomic_DNA"/>
</dbReference>
<dbReference type="Proteomes" id="UP000614350">
    <property type="component" value="Unassembled WGS sequence"/>
</dbReference>
<dbReference type="AlphaFoldDB" id="A0A834MSH0"/>
<evidence type="ECO:0000313" key="1">
    <source>
        <dbReference type="EMBL" id="KAF7383595.1"/>
    </source>
</evidence>
<evidence type="ECO:0000313" key="2">
    <source>
        <dbReference type="Proteomes" id="UP000614350"/>
    </source>
</evidence>
<organism evidence="1 2">
    <name type="scientific">Vespula vulgaris</name>
    <name type="common">Yellow jacket</name>
    <name type="synonym">Wasp</name>
    <dbReference type="NCBI Taxonomy" id="7454"/>
    <lineage>
        <taxon>Eukaryota</taxon>
        <taxon>Metazoa</taxon>
        <taxon>Ecdysozoa</taxon>
        <taxon>Arthropoda</taxon>
        <taxon>Hexapoda</taxon>
        <taxon>Insecta</taxon>
        <taxon>Pterygota</taxon>
        <taxon>Neoptera</taxon>
        <taxon>Endopterygota</taxon>
        <taxon>Hymenoptera</taxon>
        <taxon>Apocrita</taxon>
        <taxon>Aculeata</taxon>
        <taxon>Vespoidea</taxon>
        <taxon>Vespidae</taxon>
        <taxon>Vespinae</taxon>
        <taxon>Vespula</taxon>
    </lineage>
</organism>
<gene>
    <name evidence="1" type="ORF">HZH66_012945</name>
</gene>
<proteinExistence type="predicted"/>
<accession>A0A834MSH0</accession>
<comment type="caution">
    <text evidence="1">The sequence shown here is derived from an EMBL/GenBank/DDBJ whole genome shotgun (WGS) entry which is preliminary data.</text>
</comment>